<evidence type="ECO:0000259" key="11">
    <source>
        <dbReference type="Pfam" id="PF08638"/>
    </source>
</evidence>
<evidence type="ECO:0000256" key="7">
    <source>
        <dbReference type="ARBA" id="ARBA00023242"/>
    </source>
</evidence>
<sequence length="1161" mass="129809">MATTNGVNGVNGHKASSGTVDVSGPSTSNEFHETSLEELERELPVVYDGQVPLGDLLSRVTQAIYAELLEMAETLPNMSKEARARTIADWVVKTKKQVVKLYAVVKWSRDADTVQKAMNITAFLMNQNQQFLDAIDSLARARDNLDPARLRNHDLLTSLDVLTTGSYRRLPSVIKKLIVQPPPLSDDEVNKIVADVEDRIRYRLRMTEIIPIEMSKYTIERGRVRFAAPRLFETSLCLRGAQKDDGWFFVDVEFLFNVGGDETGMQEFPRVPTGVMKRHITEGVDAQLAMYVPITPPPEGQVPPVELPPRPQLPEGTMDAPLVRVYNFLQMMSLSYQLEIMAYQAQRMCNLGWAEYLQLGMSRDRKTFSVSYWIRKAPLPNSRMKIPPLGGTLTVSIARVRAIPKVGGGPARSAKDRILAELQQRAKLNTARPSDEVETLRFEAKWEPVKNALGVPVALEDLAFTDGELGVDSDNLDFEALLRKVLYKHAKAILRAFQIQLQRKPVFAHPGEVSLVESDGNLALRIHLCADEIVLVSLDLRTGRITLRDTGDLAAAGRGPRFAHITQRLNDAPQGITDAVPFLRILTITDLAEQKANYLGLQTYRQRPFKAEELGKLGPAIRGLLYVQLAKFPNHYLVLVIMDDELRYALISVRIQTDVYQTMIMEDIGWLDVKRIHGDDLLVTVDDHLNSSRGQKHKVKSADESQPAIDAPRADMGRTVNSLNLETQVLRELYSYCCARVAYMKVEQQLKLRGIPYIHVNPSEASRVTPELLHIQSSLARSVPGLCVQSSDILSGAPAAEAAMPNIRVIPLNWWSDKKAQVVTCVKLKYVQQPMGKRAGTSAVIRPSKRIIYDTEEAVVSFLSEDVDKCVDEFLEEWARVSKMVVIAREVGQMSKEKKWPDIRMLSFDLQTVEFAYAADYTVSITCTDQLSPTGGTYELRFSRASYSTLEDRFNPHEDSEPFLRGLLRRGRLAESLHTLVSLLRHTLPIVVQLAEIQKEAADQSQFLDTFPKAVGWYRLLYGDFRQVSTHALDFRLFEGQQIAILDASHSLYSRDTSGNLSLPGPDPGSPSKRQTVGVSSLTGKPIQRNDAVHELMVLQPIPTFQDLVQETVKEVGSATKVNAHITAVDVGIICDIPLARSAIMTLHKKVLRKLVGGRTS</sequence>
<dbReference type="KEGG" id="gtr:GLOTRDRAFT_59063"/>
<evidence type="ECO:0000256" key="6">
    <source>
        <dbReference type="ARBA" id="ARBA00023163"/>
    </source>
</evidence>
<dbReference type="HOGENOM" id="CLU_004632_0_0_1"/>
<dbReference type="Pfam" id="PF08638">
    <property type="entry name" value="Med14"/>
    <property type="match status" value="1"/>
</dbReference>
<evidence type="ECO:0000256" key="9">
    <source>
        <dbReference type="RuleBase" id="RU365082"/>
    </source>
</evidence>
<dbReference type="GO" id="GO:0016592">
    <property type="term" value="C:mediator complex"/>
    <property type="evidence" value="ECO:0007669"/>
    <property type="project" value="UniProtKB-UniRule"/>
</dbReference>
<dbReference type="PANTHER" id="PTHR12809:SF2">
    <property type="entry name" value="MEDIATOR OF RNA POLYMERASE II TRANSCRIPTION SUBUNIT 14"/>
    <property type="match status" value="1"/>
</dbReference>
<comment type="function">
    <text evidence="9">Component of the Mediator complex, a coactivator involved in the regulated transcription of nearly all RNA polymerase II-dependent genes. Mediator functions as a bridge to convey information from gene-specific regulatory proteins to the basal RNA polymerase II transcription machinery. Mediator is recruited to promoters by direct interactions with regulatory proteins and serves as a scaffold for the assembly of a functional preinitiation complex with RNA polymerase II and the general transcription factors.</text>
</comment>
<evidence type="ECO:0000313" key="13">
    <source>
        <dbReference type="Proteomes" id="UP000030669"/>
    </source>
</evidence>
<dbReference type="STRING" id="670483.S7QDV8"/>
<dbReference type="InterPro" id="IPR013947">
    <property type="entry name" value="Mediator_Med14"/>
</dbReference>
<feature type="compositionally biased region" description="Polar residues" evidence="10">
    <location>
        <begin position="1"/>
        <end position="29"/>
    </location>
</feature>
<feature type="region of interest" description="Disordered" evidence="10">
    <location>
        <begin position="1057"/>
        <end position="1078"/>
    </location>
</feature>
<reference evidence="12 13" key="1">
    <citation type="journal article" date="2012" name="Science">
        <title>The Paleozoic origin of enzymatic lignin decomposition reconstructed from 31 fungal genomes.</title>
        <authorList>
            <person name="Floudas D."/>
            <person name="Binder M."/>
            <person name="Riley R."/>
            <person name="Barry K."/>
            <person name="Blanchette R.A."/>
            <person name="Henrissat B."/>
            <person name="Martinez A.T."/>
            <person name="Otillar R."/>
            <person name="Spatafora J.W."/>
            <person name="Yadav J.S."/>
            <person name="Aerts A."/>
            <person name="Benoit I."/>
            <person name="Boyd A."/>
            <person name="Carlson A."/>
            <person name="Copeland A."/>
            <person name="Coutinho P.M."/>
            <person name="de Vries R.P."/>
            <person name="Ferreira P."/>
            <person name="Findley K."/>
            <person name="Foster B."/>
            <person name="Gaskell J."/>
            <person name="Glotzer D."/>
            <person name="Gorecki P."/>
            <person name="Heitman J."/>
            <person name="Hesse C."/>
            <person name="Hori C."/>
            <person name="Igarashi K."/>
            <person name="Jurgens J.A."/>
            <person name="Kallen N."/>
            <person name="Kersten P."/>
            <person name="Kohler A."/>
            <person name="Kuees U."/>
            <person name="Kumar T.K.A."/>
            <person name="Kuo A."/>
            <person name="LaButti K."/>
            <person name="Larrondo L.F."/>
            <person name="Lindquist E."/>
            <person name="Ling A."/>
            <person name="Lombard V."/>
            <person name="Lucas S."/>
            <person name="Lundell T."/>
            <person name="Martin R."/>
            <person name="McLaughlin D.J."/>
            <person name="Morgenstern I."/>
            <person name="Morin E."/>
            <person name="Murat C."/>
            <person name="Nagy L.G."/>
            <person name="Nolan M."/>
            <person name="Ohm R.A."/>
            <person name="Patyshakuliyeva A."/>
            <person name="Rokas A."/>
            <person name="Ruiz-Duenas F.J."/>
            <person name="Sabat G."/>
            <person name="Salamov A."/>
            <person name="Samejima M."/>
            <person name="Schmutz J."/>
            <person name="Slot J.C."/>
            <person name="St John F."/>
            <person name="Stenlid J."/>
            <person name="Sun H."/>
            <person name="Sun S."/>
            <person name="Syed K."/>
            <person name="Tsang A."/>
            <person name="Wiebenga A."/>
            <person name="Young D."/>
            <person name="Pisabarro A."/>
            <person name="Eastwood D.C."/>
            <person name="Martin F."/>
            <person name="Cullen D."/>
            <person name="Grigoriev I.V."/>
            <person name="Hibbett D.S."/>
        </authorList>
    </citation>
    <scope>NUCLEOTIDE SEQUENCE [LARGE SCALE GENOMIC DNA]</scope>
    <source>
        <strain evidence="12 13">ATCC 11539</strain>
    </source>
</reference>
<dbReference type="InterPro" id="IPR055122">
    <property type="entry name" value="Med14_N"/>
</dbReference>
<dbReference type="GO" id="GO:0003712">
    <property type="term" value="F:transcription coregulator activity"/>
    <property type="evidence" value="ECO:0007669"/>
    <property type="project" value="UniProtKB-UniRule"/>
</dbReference>
<name>S7QDV8_GLOTA</name>
<evidence type="ECO:0000256" key="5">
    <source>
        <dbReference type="ARBA" id="ARBA00023159"/>
    </source>
</evidence>
<comment type="subunit">
    <text evidence="9">Component of the Mediator complex.</text>
</comment>
<comment type="similarity">
    <text evidence="2 9">Belongs to the Mediator complex subunit 14 family.</text>
</comment>
<feature type="domain" description="Mediator complex subunit MED14 N-terminal" evidence="11">
    <location>
        <begin position="50"/>
        <end position="239"/>
    </location>
</feature>
<dbReference type="OMA" id="QLEILWY"/>
<dbReference type="AlphaFoldDB" id="S7QDV8"/>
<gene>
    <name evidence="12" type="ORF">GLOTRDRAFT_59063</name>
</gene>
<evidence type="ECO:0000256" key="3">
    <source>
        <dbReference type="ARBA" id="ARBA00019619"/>
    </source>
</evidence>
<dbReference type="GeneID" id="19307273"/>
<evidence type="ECO:0000256" key="8">
    <source>
        <dbReference type="ARBA" id="ARBA00032007"/>
    </source>
</evidence>
<organism evidence="12 13">
    <name type="scientific">Gloeophyllum trabeum (strain ATCC 11539 / FP-39264 / Madison 617)</name>
    <name type="common">Brown rot fungus</name>
    <dbReference type="NCBI Taxonomy" id="670483"/>
    <lineage>
        <taxon>Eukaryota</taxon>
        <taxon>Fungi</taxon>
        <taxon>Dikarya</taxon>
        <taxon>Basidiomycota</taxon>
        <taxon>Agaricomycotina</taxon>
        <taxon>Agaricomycetes</taxon>
        <taxon>Gloeophyllales</taxon>
        <taxon>Gloeophyllaceae</taxon>
        <taxon>Gloeophyllum</taxon>
    </lineage>
</organism>
<keyword evidence="4 9" id="KW-0805">Transcription regulation</keyword>
<feature type="region of interest" description="Disordered" evidence="10">
    <location>
        <begin position="1"/>
        <end position="34"/>
    </location>
</feature>
<evidence type="ECO:0000256" key="2">
    <source>
        <dbReference type="ARBA" id="ARBA00007813"/>
    </source>
</evidence>
<evidence type="ECO:0000256" key="4">
    <source>
        <dbReference type="ARBA" id="ARBA00023015"/>
    </source>
</evidence>
<evidence type="ECO:0000256" key="10">
    <source>
        <dbReference type="SAM" id="MobiDB-lite"/>
    </source>
</evidence>
<dbReference type="PANTHER" id="PTHR12809">
    <property type="entry name" value="MEDIATOR COMPLEX SUBUNIT"/>
    <property type="match status" value="1"/>
</dbReference>
<dbReference type="GO" id="GO:0006357">
    <property type="term" value="P:regulation of transcription by RNA polymerase II"/>
    <property type="evidence" value="ECO:0007669"/>
    <property type="project" value="InterPro"/>
</dbReference>
<keyword evidence="13" id="KW-1185">Reference proteome</keyword>
<dbReference type="OrthoDB" id="205099at2759"/>
<dbReference type="GO" id="GO:0070847">
    <property type="term" value="C:core mediator complex"/>
    <property type="evidence" value="ECO:0007669"/>
    <property type="project" value="TreeGrafter"/>
</dbReference>
<protein>
    <recommendedName>
        <fullName evidence="3 9">Mediator of RNA polymerase II transcription subunit 14</fullName>
    </recommendedName>
    <alternativeName>
        <fullName evidence="8 9">Mediator complex subunit 14</fullName>
    </alternativeName>
</protein>
<keyword evidence="7 9" id="KW-0539">Nucleus</keyword>
<keyword evidence="5 9" id="KW-0010">Activator</keyword>
<evidence type="ECO:0000313" key="12">
    <source>
        <dbReference type="EMBL" id="EPQ57592.1"/>
    </source>
</evidence>
<dbReference type="eggNOG" id="KOG1875">
    <property type="taxonomic scope" value="Eukaryota"/>
</dbReference>
<comment type="subcellular location">
    <subcellularLocation>
        <location evidence="1 9">Nucleus</location>
    </subcellularLocation>
</comment>
<proteinExistence type="inferred from homology"/>
<dbReference type="EMBL" id="KB469299">
    <property type="protein sequence ID" value="EPQ57592.1"/>
    <property type="molecule type" value="Genomic_DNA"/>
</dbReference>
<dbReference type="Proteomes" id="UP000030669">
    <property type="component" value="Unassembled WGS sequence"/>
</dbReference>
<accession>S7QDV8</accession>
<keyword evidence="6 9" id="KW-0804">Transcription</keyword>
<dbReference type="RefSeq" id="XP_007864661.1">
    <property type="nucleotide sequence ID" value="XM_007866470.1"/>
</dbReference>
<evidence type="ECO:0000256" key="1">
    <source>
        <dbReference type="ARBA" id="ARBA00004123"/>
    </source>
</evidence>